<evidence type="ECO:0000259" key="1">
    <source>
        <dbReference type="PROSITE" id="PS50097"/>
    </source>
</evidence>
<dbReference type="Pfam" id="PF00651">
    <property type="entry name" value="BTB"/>
    <property type="match status" value="1"/>
</dbReference>
<dbReference type="VEuPathDB" id="FungiDB:DFL_003835"/>
<accession>A0A437A353</accession>
<dbReference type="EMBL" id="SAEB01000006">
    <property type="protein sequence ID" value="RVD85514.1"/>
    <property type="molecule type" value="Genomic_DNA"/>
</dbReference>
<dbReference type="OrthoDB" id="1022638at2759"/>
<dbReference type="GeneID" id="93586146"/>
<dbReference type="Gene3D" id="3.30.710.10">
    <property type="entry name" value="Potassium Channel Kv1.1, Chain A"/>
    <property type="match status" value="1"/>
</dbReference>
<dbReference type="Proteomes" id="UP000283090">
    <property type="component" value="Unassembled WGS sequence"/>
</dbReference>
<name>A0A437A353_ARTFL</name>
<reference evidence="2 3" key="1">
    <citation type="submission" date="2019-01" db="EMBL/GenBank/DDBJ databases">
        <title>Intercellular communication is required for trap formation in the nematode-trapping fungus Duddingtonia flagrans.</title>
        <authorList>
            <person name="Youssar L."/>
            <person name="Wernet V."/>
            <person name="Hensel N."/>
            <person name="Hildebrandt H.-G."/>
            <person name="Fischer R."/>
        </authorList>
    </citation>
    <scope>NUCLEOTIDE SEQUENCE [LARGE SCALE GENOMIC DNA]</scope>
    <source>
        <strain evidence="2 3">CBS H-5679</strain>
    </source>
</reference>
<sequence length="272" mass="30655">MDSTLSQVLKTPTIALKVGSPDVNNVETYHVHESVLIRSSHYFKQVLNSTFSENTKKEIALSSSVDTPQACELFLEFAYTGKCKPPKTSNSLLRYGEAYLFGEKIQAIEFKEYIHTQARAEAEQSFKDLDFLFKTTKPTDPLSQPRAELLETWGSLIEMIYGGTYDNKEEILEAAAPSDADTPFKDHFDNVKSWLETSKLDLFRALLSQICAQYPLVLASSPRMLKLSRCIPEFAADILNHQLKSSLEEIEQAHIFAVPHLYAVTRKKPGPS</sequence>
<dbReference type="CDD" id="cd18186">
    <property type="entry name" value="BTB_POZ_ZBTB_KLHL-like"/>
    <property type="match status" value="1"/>
</dbReference>
<comment type="caution">
    <text evidence="2">The sequence shown here is derived from an EMBL/GenBank/DDBJ whole genome shotgun (WGS) entry which is preliminary data.</text>
</comment>
<dbReference type="PANTHER" id="PTHR47843:SF2">
    <property type="entry name" value="BTB DOMAIN-CONTAINING PROTEIN"/>
    <property type="match status" value="1"/>
</dbReference>
<dbReference type="InterPro" id="IPR000210">
    <property type="entry name" value="BTB/POZ_dom"/>
</dbReference>
<dbReference type="PANTHER" id="PTHR47843">
    <property type="entry name" value="BTB DOMAIN-CONTAINING PROTEIN-RELATED"/>
    <property type="match status" value="1"/>
</dbReference>
<organism evidence="2 3">
    <name type="scientific">Arthrobotrys flagrans</name>
    <name type="common">Nematode-trapping fungus</name>
    <name type="synonym">Trichothecium flagrans</name>
    <dbReference type="NCBI Taxonomy" id="97331"/>
    <lineage>
        <taxon>Eukaryota</taxon>
        <taxon>Fungi</taxon>
        <taxon>Dikarya</taxon>
        <taxon>Ascomycota</taxon>
        <taxon>Pezizomycotina</taxon>
        <taxon>Orbiliomycetes</taxon>
        <taxon>Orbiliales</taxon>
        <taxon>Orbiliaceae</taxon>
        <taxon>Arthrobotrys</taxon>
    </lineage>
</organism>
<dbReference type="RefSeq" id="XP_067491058.1">
    <property type="nucleotide sequence ID" value="XM_067632828.1"/>
</dbReference>
<feature type="domain" description="BTB" evidence="1">
    <location>
        <begin position="12"/>
        <end position="87"/>
    </location>
</feature>
<dbReference type="InterPro" id="IPR011333">
    <property type="entry name" value="SKP1/BTB/POZ_sf"/>
</dbReference>
<evidence type="ECO:0000313" key="3">
    <source>
        <dbReference type="Proteomes" id="UP000283090"/>
    </source>
</evidence>
<keyword evidence="3" id="KW-1185">Reference proteome</keyword>
<dbReference type="PROSITE" id="PS50097">
    <property type="entry name" value="BTB"/>
    <property type="match status" value="1"/>
</dbReference>
<gene>
    <name evidence="2" type="ORF">DFL_003835</name>
</gene>
<dbReference type="SUPFAM" id="SSF54695">
    <property type="entry name" value="POZ domain"/>
    <property type="match status" value="1"/>
</dbReference>
<proteinExistence type="predicted"/>
<protein>
    <recommendedName>
        <fullName evidence="1">BTB domain-containing protein</fullName>
    </recommendedName>
</protein>
<evidence type="ECO:0000313" key="2">
    <source>
        <dbReference type="EMBL" id="RVD85514.1"/>
    </source>
</evidence>
<dbReference type="AlphaFoldDB" id="A0A437A353"/>